<accession>A0AAC9RMV3</accession>
<dbReference type="EC" id="3.6.3.-" evidence="6"/>
<dbReference type="InterPro" id="IPR003439">
    <property type="entry name" value="ABC_transporter-like_ATP-bd"/>
</dbReference>
<dbReference type="EMBL" id="CP017603">
    <property type="protein sequence ID" value="AOY77586.1"/>
    <property type="molecule type" value="Genomic_DNA"/>
</dbReference>
<keyword evidence="6" id="KW-0378">Hydrolase</keyword>
<evidence type="ECO:0000256" key="1">
    <source>
        <dbReference type="ARBA" id="ARBA00022448"/>
    </source>
</evidence>
<dbReference type="Proteomes" id="UP000177894">
    <property type="component" value="Chromosome"/>
</dbReference>
<dbReference type="Pfam" id="PF00005">
    <property type="entry name" value="ABC_tran"/>
    <property type="match status" value="1"/>
</dbReference>
<dbReference type="PROSITE" id="PS50893">
    <property type="entry name" value="ABC_TRANSPORTER_2"/>
    <property type="match status" value="1"/>
</dbReference>
<reference evidence="5 7" key="1">
    <citation type="submission" date="2016-10" db="EMBL/GenBank/DDBJ databases">
        <title>Complete Genome Sequence of Acetogen Clostridium formicoaceticum ATCC 27076.</title>
        <authorList>
            <person name="Bao T."/>
            <person name="Cheng C."/>
            <person name="Zhao J."/>
            <person name="Yang S.-T."/>
            <person name="Wang J."/>
            <person name="Wang M."/>
        </authorList>
    </citation>
    <scope>NUCLEOTIDE SEQUENCE [LARGE SCALE GENOMIC DNA]</scope>
    <source>
        <strain evidence="5 7">ATCC 27076</strain>
    </source>
</reference>
<dbReference type="EMBL" id="CP020559">
    <property type="protein sequence ID" value="ARE88165.1"/>
    <property type="molecule type" value="Genomic_DNA"/>
</dbReference>
<dbReference type="PANTHER" id="PTHR24220">
    <property type="entry name" value="IMPORT ATP-BINDING PROTEIN"/>
    <property type="match status" value="1"/>
</dbReference>
<organism evidence="6 8">
    <name type="scientific">Clostridium formicaceticum</name>
    <dbReference type="NCBI Taxonomy" id="1497"/>
    <lineage>
        <taxon>Bacteria</taxon>
        <taxon>Bacillati</taxon>
        <taxon>Bacillota</taxon>
        <taxon>Clostridia</taxon>
        <taxon>Eubacteriales</taxon>
        <taxon>Clostridiaceae</taxon>
        <taxon>Clostridium</taxon>
    </lineage>
</organism>
<dbReference type="SUPFAM" id="SSF52540">
    <property type="entry name" value="P-loop containing nucleoside triphosphate hydrolases"/>
    <property type="match status" value="1"/>
</dbReference>
<keyword evidence="7" id="KW-1185">Reference proteome</keyword>
<dbReference type="RefSeq" id="WP_070971327.1">
    <property type="nucleotide sequence ID" value="NZ_CP017603.1"/>
</dbReference>
<dbReference type="SMART" id="SM00382">
    <property type="entry name" value="AAA"/>
    <property type="match status" value="1"/>
</dbReference>
<dbReference type="InterPro" id="IPR017911">
    <property type="entry name" value="MacB-like_ATP-bd"/>
</dbReference>
<reference evidence="6 8" key="2">
    <citation type="submission" date="2017-03" db="EMBL/GenBank/DDBJ databases">
        <title>Complete sequence of Clostridium formicaceticum DSM 92.</title>
        <authorList>
            <person name="Poehlein A."/>
            <person name="Karl M."/>
            <person name="Bengelsdorf F.R."/>
            <person name="Duerre P."/>
            <person name="Daniel R."/>
        </authorList>
    </citation>
    <scope>NUCLEOTIDE SEQUENCE [LARGE SCALE GENOMIC DNA]</scope>
    <source>
        <strain evidence="6 8">DSM 92</strain>
    </source>
</reference>
<evidence type="ECO:0000313" key="6">
    <source>
        <dbReference type="EMBL" id="ARE88165.1"/>
    </source>
</evidence>
<dbReference type="AlphaFoldDB" id="A0AAC9RMV3"/>
<sequence length="223" mass="25336">MACLISARNINKIYEDVIAVKNVNLEIKEGFYAIMGRSGSGKTTLLNILGLLDDLTDGELYVRDRLVSKLNDIEKAKIRMKDFGFVFQSFHLNPKLKAFENVMVPMYINEEYRNKDLQKRAIELLELLEMKDRCHHFPSQLSGGQQQRVAIARALANDPACIFADEPTGNLDTDSEKIVLDHLKLLSQKGKTVVIVSHNDIVLDYADKVYYMNNGILEEKNEA</sequence>
<dbReference type="Proteomes" id="UP000192478">
    <property type="component" value="Chromosome"/>
</dbReference>
<dbReference type="KEGG" id="cfm:BJL90_18025"/>
<evidence type="ECO:0000256" key="2">
    <source>
        <dbReference type="ARBA" id="ARBA00022741"/>
    </source>
</evidence>
<dbReference type="Gene3D" id="3.40.50.300">
    <property type="entry name" value="P-loop containing nucleotide triphosphate hydrolases"/>
    <property type="match status" value="1"/>
</dbReference>
<evidence type="ECO:0000313" key="8">
    <source>
        <dbReference type="Proteomes" id="UP000192478"/>
    </source>
</evidence>
<name>A0AAC9RMV3_9CLOT</name>
<dbReference type="PROSITE" id="PS00211">
    <property type="entry name" value="ABC_TRANSPORTER_1"/>
    <property type="match status" value="1"/>
</dbReference>
<protein>
    <submittedName>
        <fullName evidence="5">ABC transporter ATP-binding protein</fullName>
    </submittedName>
    <submittedName>
        <fullName evidence="6">Lipoprotein-releasing system ATP-binding protein LolD</fullName>
        <ecNumber evidence="6">3.6.3.-</ecNumber>
    </submittedName>
</protein>
<dbReference type="GO" id="GO:0022857">
    <property type="term" value="F:transmembrane transporter activity"/>
    <property type="evidence" value="ECO:0007669"/>
    <property type="project" value="TreeGrafter"/>
</dbReference>
<keyword evidence="3 6" id="KW-0067">ATP-binding</keyword>
<dbReference type="InterPro" id="IPR017871">
    <property type="entry name" value="ABC_transporter-like_CS"/>
</dbReference>
<keyword evidence="6" id="KW-0449">Lipoprotein</keyword>
<dbReference type="InterPro" id="IPR027417">
    <property type="entry name" value="P-loop_NTPase"/>
</dbReference>
<dbReference type="PANTHER" id="PTHR24220:SF86">
    <property type="entry name" value="ABC TRANSPORTER ABCH.1"/>
    <property type="match status" value="1"/>
</dbReference>
<evidence type="ECO:0000313" key="7">
    <source>
        <dbReference type="Proteomes" id="UP000177894"/>
    </source>
</evidence>
<dbReference type="GO" id="GO:0016887">
    <property type="term" value="F:ATP hydrolysis activity"/>
    <property type="evidence" value="ECO:0007669"/>
    <property type="project" value="InterPro"/>
</dbReference>
<dbReference type="InterPro" id="IPR015854">
    <property type="entry name" value="ABC_transpr_LolD-like"/>
</dbReference>
<dbReference type="FunFam" id="3.40.50.300:FF:000032">
    <property type="entry name" value="Export ABC transporter ATP-binding protein"/>
    <property type="match status" value="1"/>
</dbReference>
<feature type="domain" description="ABC transporter" evidence="4">
    <location>
        <begin position="5"/>
        <end position="223"/>
    </location>
</feature>
<keyword evidence="2" id="KW-0547">Nucleotide-binding</keyword>
<dbReference type="GO" id="GO:0005524">
    <property type="term" value="F:ATP binding"/>
    <property type="evidence" value="ECO:0007669"/>
    <property type="project" value="UniProtKB-KW"/>
</dbReference>
<evidence type="ECO:0000256" key="3">
    <source>
        <dbReference type="ARBA" id="ARBA00022840"/>
    </source>
</evidence>
<keyword evidence="1" id="KW-0813">Transport</keyword>
<gene>
    <name evidence="6" type="primary">lolD</name>
    <name evidence="5" type="ORF">BJL90_18025</name>
    <name evidence="6" type="ORF">CLFO_25660</name>
</gene>
<dbReference type="GO" id="GO:0098796">
    <property type="term" value="C:membrane protein complex"/>
    <property type="evidence" value="ECO:0007669"/>
    <property type="project" value="UniProtKB-ARBA"/>
</dbReference>
<dbReference type="CDD" id="cd03255">
    <property type="entry name" value="ABC_MJ0796_LolCDE_FtsE"/>
    <property type="match status" value="1"/>
</dbReference>
<dbReference type="GO" id="GO:0005886">
    <property type="term" value="C:plasma membrane"/>
    <property type="evidence" value="ECO:0007669"/>
    <property type="project" value="TreeGrafter"/>
</dbReference>
<dbReference type="InterPro" id="IPR003593">
    <property type="entry name" value="AAA+_ATPase"/>
</dbReference>
<evidence type="ECO:0000259" key="4">
    <source>
        <dbReference type="PROSITE" id="PS50893"/>
    </source>
</evidence>
<evidence type="ECO:0000313" key="5">
    <source>
        <dbReference type="EMBL" id="AOY77586.1"/>
    </source>
</evidence>
<proteinExistence type="predicted"/>